<dbReference type="AlphaFoldDB" id="A0AAV9Q630"/>
<keyword evidence="12" id="KW-1185">Reference proteome</keyword>
<dbReference type="PROSITE" id="PS00216">
    <property type="entry name" value="SUGAR_TRANSPORT_1"/>
    <property type="match status" value="1"/>
</dbReference>
<feature type="transmembrane region" description="Helical" evidence="9">
    <location>
        <begin position="107"/>
        <end position="124"/>
    </location>
</feature>
<feature type="transmembrane region" description="Helical" evidence="9">
    <location>
        <begin position="294"/>
        <end position="315"/>
    </location>
</feature>
<feature type="transmembrane region" description="Helical" evidence="9">
    <location>
        <begin position="424"/>
        <end position="443"/>
    </location>
</feature>
<dbReference type="InterPro" id="IPR036259">
    <property type="entry name" value="MFS_trans_sf"/>
</dbReference>
<protein>
    <recommendedName>
        <fullName evidence="10">Major facilitator superfamily (MFS) profile domain-containing protein</fullName>
    </recommendedName>
</protein>
<feature type="transmembrane region" description="Helical" evidence="9">
    <location>
        <begin position="136"/>
        <end position="160"/>
    </location>
</feature>
<dbReference type="NCBIfam" id="TIGR00879">
    <property type="entry name" value="SP"/>
    <property type="match status" value="1"/>
</dbReference>
<evidence type="ECO:0000256" key="4">
    <source>
        <dbReference type="ARBA" id="ARBA00022692"/>
    </source>
</evidence>
<evidence type="ECO:0000256" key="7">
    <source>
        <dbReference type="RuleBase" id="RU003346"/>
    </source>
</evidence>
<dbReference type="Proteomes" id="UP001345827">
    <property type="component" value="Unassembled WGS sequence"/>
</dbReference>
<feature type="transmembrane region" description="Helical" evidence="9">
    <location>
        <begin position="397"/>
        <end position="417"/>
    </location>
</feature>
<evidence type="ECO:0000256" key="5">
    <source>
        <dbReference type="ARBA" id="ARBA00022989"/>
    </source>
</evidence>
<accession>A0AAV9Q630</accession>
<reference evidence="11 12" key="1">
    <citation type="submission" date="2023-06" db="EMBL/GenBank/DDBJ databases">
        <title>Black Yeasts Isolated from many extreme environments.</title>
        <authorList>
            <person name="Coleine C."/>
            <person name="Stajich J.E."/>
            <person name="Selbmann L."/>
        </authorList>
    </citation>
    <scope>NUCLEOTIDE SEQUENCE [LARGE SCALE GENOMIC DNA]</scope>
    <source>
        <strain evidence="11 12">CCFEE 5887</strain>
    </source>
</reference>
<keyword evidence="5 9" id="KW-1133">Transmembrane helix</keyword>
<evidence type="ECO:0000256" key="2">
    <source>
        <dbReference type="ARBA" id="ARBA00010992"/>
    </source>
</evidence>
<gene>
    <name evidence="11" type="ORF">LTR25_006011</name>
</gene>
<organism evidence="11 12">
    <name type="scientific">Vermiconidia calcicola</name>
    <dbReference type="NCBI Taxonomy" id="1690605"/>
    <lineage>
        <taxon>Eukaryota</taxon>
        <taxon>Fungi</taxon>
        <taxon>Dikarya</taxon>
        <taxon>Ascomycota</taxon>
        <taxon>Pezizomycotina</taxon>
        <taxon>Dothideomycetes</taxon>
        <taxon>Dothideomycetidae</taxon>
        <taxon>Mycosphaerellales</taxon>
        <taxon>Extremaceae</taxon>
        <taxon>Vermiconidia</taxon>
    </lineage>
</organism>
<feature type="transmembrane region" description="Helical" evidence="9">
    <location>
        <begin position="7"/>
        <end position="31"/>
    </location>
</feature>
<dbReference type="SUPFAM" id="SSF103473">
    <property type="entry name" value="MFS general substrate transporter"/>
    <property type="match status" value="1"/>
</dbReference>
<comment type="subcellular location">
    <subcellularLocation>
        <location evidence="1">Membrane</location>
        <topology evidence="1">Multi-pass membrane protein</topology>
    </subcellularLocation>
</comment>
<dbReference type="InterPro" id="IPR005828">
    <property type="entry name" value="MFS_sugar_transport-like"/>
</dbReference>
<comment type="caution">
    <text evidence="11">The sequence shown here is derived from an EMBL/GenBank/DDBJ whole genome shotgun (WGS) entry which is preliminary data.</text>
</comment>
<evidence type="ECO:0000256" key="8">
    <source>
        <dbReference type="SAM" id="MobiDB-lite"/>
    </source>
</evidence>
<dbReference type="GO" id="GO:0005351">
    <property type="term" value="F:carbohydrate:proton symporter activity"/>
    <property type="evidence" value="ECO:0007669"/>
    <property type="project" value="TreeGrafter"/>
</dbReference>
<proteinExistence type="inferred from homology"/>
<evidence type="ECO:0000313" key="11">
    <source>
        <dbReference type="EMBL" id="KAK5535004.1"/>
    </source>
</evidence>
<dbReference type="PROSITE" id="PS00217">
    <property type="entry name" value="SUGAR_TRANSPORT_2"/>
    <property type="match status" value="1"/>
</dbReference>
<dbReference type="Gene3D" id="1.20.1250.20">
    <property type="entry name" value="MFS general substrate transporter like domains"/>
    <property type="match status" value="1"/>
</dbReference>
<name>A0AAV9Q630_9PEZI</name>
<feature type="domain" description="Major facilitator superfamily (MFS) profile" evidence="10">
    <location>
        <begin position="9"/>
        <end position="447"/>
    </location>
</feature>
<feature type="transmembrane region" description="Helical" evidence="9">
    <location>
        <begin position="81"/>
        <end position="101"/>
    </location>
</feature>
<keyword evidence="4 9" id="KW-0812">Transmembrane</keyword>
<keyword evidence="6 9" id="KW-0472">Membrane</keyword>
<dbReference type="InterPro" id="IPR003663">
    <property type="entry name" value="Sugar/inositol_transpt"/>
</dbReference>
<keyword evidence="3 7" id="KW-0813">Transport</keyword>
<evidence type="ECO:0000313" key="12">
    <source>
        <dbReference type="Proteomes" id="UP001345827"/>
    </source>
</evidence>
<dbReference type="PROSITE" id="PS50850">
    <property type="entry name" value="MFS"/>
    <property type="match status" value="1"/>
</dbReference>
<feature type="transmembrane region" description="Helical" evidence="9">
    <location>
        <begin position="327"/>
        <end position="346"/>
    </location>
</feature>
<feature type="transmembrane region" description="Helical" evidence="9">
    <location>
        <begin position="43"/>
        <end position="69"/>
    </location>
</feature>
<dbReference type="InterPro" id="IPR005829">
    <property type="entry name" value="Sugar_transporter_CS"/>
</dbReference>
<dbReference type="InterPro" id="IPR020846">
    <property type="entry name" value="MFS_dom"/>
</dbReference>
<evidence type="ECO:0000256" key="1">
    <source>
        <dbReference type="ARBA" id="ARBA00004141"/>
    </source>
</evidence>
<dbReference type="Pfam" id="PF00083">
    <property type="entry name" value="Sugar_tr"/>
    <property type="match status" value="1"/>
</dbReference>
<sequence length="510" mass="55851">MGKFYTYFCTVFVAIGSYLFGYDSGCIQTLLAQPKFVIYFHDLQGALLGAVISSYAGGAAVGCIIAGWGADWLGRRRTIHVGSLVALIGTAIQTGSVTVGMFICGRIIAGIAIGMLYSAIPTYMSELAPPSTRGWIVGFHAISLSIGYFVSSAVGAGTYWIKHSDAQWRVPLALQMPPAVILIVGLFWLPFSPRWLLEQGRDAEAYDTVKKLHYDGVDEHFFRAEFHQMKEQIAYEKANCITDWKTFVTVPHIRKRLVVALFIQCGVQLTGVNCINYYQTAIYKSLGQSSYNQILITLGYGIWGAWSTGVCAFYIDRWGRVKTIMASSAGLTVVFTCITILFAKGVNPPYDNPGAKKAVVAFIFIFCGVYATGFNGTWPAYSTEVFSQAMRARGTSIGAFASFVVQLVLIQITPVAFQNIGYRFYILFAVFNAAMCVIAWLWMPETKGLTLEEINALFGEVVVVSMQDELSLSDPASNENAEKTGGEMEKGVSGEADKGQLTLHENIGSR</sequence>
<feature type="region of interest" description="Disordered" evidence="8">
    <location>
        <begin position="473"/>
        <end position="510"/>
    </location>
</feature>
<evidence type="ECO:0000256" key="9">
    <source>
        <dbReference type="SAM" id="Phobius"/>
    </source>
</evidence>
<evidence type="ECO:0000256" key="3">
    <source>
        <dbReference type="ARBA" id="ARBA00022448"/>
    </source>
</evidence>
<dbReference type="PRINTS" id="PR00171">
    <property type="entry name" value="SUGRTRNSPORT"/>
</dbReference>
<dbReference type="EMBL" id="JAXLQG010000010">
    <property type="protein sequence ID" value="KAK5535004.1"/>
    <property type="molecule type" value="Genomic_DNA"/>
</dbReference>
<feature type="transmembrane region" description="Helical" evidence="9">
    <location>
        <begin position="358"/>
        <end position="377"/>
    </location>
</feature>
<evidence type="ECO:0000256" key="6">
    <source>
        <dbReference type="ARBA" id="ARBA00023136"/>
    </source>
</evidence>
<feature type="transmembrane region" description="Helical" evidence="9">
    <location>
        <begin position="172"/>
        <end position="191"/>
    </location>
</feature>
<feature type="compositionally biased region" description="Basic and acidic residues" evidence="8">
    <location>
        <begin position="480"/>
        <end position="498"/>
    </location>
</feature>
<comment type="similarity">
    <text evidence="2 7">Belongs to the major facilitator superfamily. Sugar transporter (TC 2.A.1.1) family.</text>
</comment>
<dbReference type="PANTHER" id="PTHR48022:SF11">
    <property type="entry name" value="MONOSACCHARIDE TRANSPORTER (HXT8), PUTATIVE (AFU_ORTHOLOGUE AFUA_2G08120)-RELATED"/>
    <property type="match status" value="1"/>
</dbReference>
<dbReference type="FunFam" id="1.20.1250.20:FF:000134">
    <property type="entry name" value="MFS sugar transporter protein"/>
    <property type="match status" value="1"/>
</dbReference>
<dbReference type="GO" id="GO:0016020">
    <property type="term" value="C:membrane"/>
    <property type="evidence" value="ECO:0007669"/>
    <property type="project" value="UniProtKB-SubCell"/>
</dbReference>
<evidence type="ECO:0000259" key="10">
    <source>
        <dbReference type="PROSITE" id="PS50850"/>
    </source>
</evidence>
<dbReference type="PANTHER" id="PTHR48022">
    <property type="entry name" value="PLASTIDIC GLUCOSE TRANSPORTER 4"/>
    <property type="match status" value="1"/>
</dbReference>
<dbReference type="InterPro" id="IPR050360">
    <property type="entry name" value="MFS_Sugar_Transporters"/>
</dbReference>